<keyword evidence="8 14" id="KW-0350">Heme biosynthesis</keyword>
<dbReference type="GO" id="GO:0008495">
    <property type="term" value="F:protoheme IX farnesyltransferase activity"/>
    <property type="evidence" value="ECO:0007669"/>
    <property type="project" value="UniProtKB-UniRule"/>
</dbReference>
<reference evidence="15" key="1">
    <citation type="submission" date="2017-11" db="EMBL/GenBank/DDBJ databases">
        <title>Three new genomes from thermophilic consortium.</title>
        <authorList>
            <person name="Quaggio R."/>
            <person name="Amgarten D."/>
            <person name="Setubal J.C."/>
        </authorList>
    </citation>
    <scope>NUCLEOTIDE SEQUENCE</scope>
    <source>
        <strain evidence="15">ZCTH01-B2</strain>
    </source>
</reference>
<gene>
    <name evidence="14" type="primary">ctaB</name>
    <name evidence="15" type="ORF">CWE10_03835</name>
</gene>
<dbReference type="PANTHER" id="PTHR43448">
    <property type="entry name" value="PROTOHEME IX FARNESYLTRANSFERASE, MITOCHONDRIAL"/>
    <property type="match status" value="1"/>
</dbReference>
<keyword evidence="7 14" id="KW-1133">Transmembrane helix</keyword>
<evidence type="ECO:0000256" key="9">
    <source>
        <dbReference type="ARBA" id="ARBA00023136"/>
    </source>
</evidence>
<keyword evidence="6 14" id="KW-0812">Transmembrane</keyword>
<evidence type="ECO:0000256" key="1">
    <source>
        <dbReference type="ARBA" id="ARBA00004651"/>
    </source>
</evidence>
<proteinExistence type="inferred from homology"/>
<feature type="transmembrane region" description="Helical" evidence="14">
    <location>
        <begin position="276"/>
        <end position="293"/>
    </location>
</feature>
<comment type="caution">
    <text evidence="15">The sequence shown here is derived from an EMBL/GenBank/DDBJ whole genome shotgun (WGS) entry which is preliminary data.</text>
</comment>
<dbReference type="AlphaFoldDB" id="A0A953I6I7"/>
<evidence type="ECO:0000313" key="16">
    <source>
        <dbReference type="Proteomes" id="UP000732377"/>
    </source>
</evidence>
<evidence type="ECO:0000313" key="15">
    <source>
        <dbReference type="EMBL" id="MBY6275338.1"/>
    </source>
</evidence>
<dbReference type="HAMAP" id="MF_00154">
    <property type="entry name" value="CyoE_CtaB"/>
    <property type="match status" value="1"/>
</dbReference>
<dbReference type="Pfam" id="PF01040">
    <property type="entry name" value="UbiA"/>
    <property type="match status" value="1"/>
</dbReference>
<dbReference type="InterPro" id="IPR006369">
    <property type="entry name" value="Protohaem_IX_farnesylTrfase"/>
</dbReference>
<evidence type="ECO:0000256" key="8">
    <source>
        <dbReference type="ARBA" id="ARBA00023133"/>
    </source>
</evidence>
<evidence type="ECO:0000256" key="11">
    <source>
        <dbReference type="ARBA" id="ARBA00040810"/>
    </source>
</evidence>
<protein>
    <recommendedName>
        <fullName evidence="11 14">Protoheme IX farnesyltransferase</fullName>
        <ecNumber evidence="3 14">2.5.1.141</ecNumber>
    </recommendedName>
    <alternativeName>
        <fullName evidence="12 14">Heme B farnesyltransferase</fullName>
    </alternativeName>
    <alternativeName>
        <fullName evidence="10 14">Heme O synthase</fullName>
    </alternativeName>
</protein>
<comment type="subcellular location">
    <subcellularLocation>
        <location evidence="1 14">Cell membrane</location>
        <topology evidence="1 14">Multi-pass membrane protein</topology>
    </subcellularLocation>
</comment>
<evidence type="ECO:0000256" key="12">
    <source>
        <dbReference type="ARBA" id="ARBA00042475"/>
    </source>
</evidence>
<keyword evidence="5 14" id="KW-0808">Transferase</keyword>
<dbReference type="InterPro" id="IPR044878">
    <property type="entry name" value="UbiA_sf"/>
</dbReference>
<comment type="subunit">
    <text evidence="14">Interacts with CtaA.</text>
</comment>
<dbReference type="InterPro" id="IPR000537">
    <property type="entry name" value="UbiA_prenyltransferase"/>
</dbReference>
<evidence type="ECO:0000256" key="14">
    <source>
        <dbReference type="HAMAP-Rule" id="MF_00154"/>
    </source>
</evidence>
<comment type="pathway">
    <text evidence="2 14">Porphyrin-containing compound metabolism; heme O biosynthesis; heme O from protoheme: step 1/1.</text>
</comment>
<dbReference type="Gene3D" id="1.10.357.140">
    <property type="entry name" value="UbiA prenyltransferase"/>
    <property type="match status" value="1"/>
</dbReference>
<dbReference type="GO" id="GO:0005886">
    <property type="term" value="C:plasma membrane"/>
    <property type="evidence" value="ECO:0007669"/>
    <property type="project" value="UniProtKB-SubCell"/>
</dbReference>
<comment type="catalytic activity">
    <reaction evidence="13 14">
        <text>heme b + (2E,6E)-farnesyl diphosphate + H2O = Fe(II)-heme o + diphosphate</text>
        <dbReference type="Rhea" id="RHEA:28070"/>
        <dbReference type="ChEBI" id="CHEBI:15377"/>
        <dbReference type="ChEBI" id="CHEBI:33019"/>
        <dbReference type="ChEBI" id="CHEBI:60344"/>
        <dbReference type="ChEBI" id="CHEBI:60530"/>
        <dbReference type="ChEBI" id="CHEBI:175763"/>
        <dbReference type="EC" id="2.5.1.141"/>
    </reaction>
</comment>
<evidence type="ECO:0000256" key="6">
    <source>
        <dbReference type="ARBA" id="ARBA00022692"/>
    </source>
</evidence>
<dbReference type="Proteomes" id="UP000732377">
    <property type="component" value="Unassembled WGS sequence"/>
</dbReference>
<dbReference type="GO" id="GO:0048034">
    <property type="term" value="P:heme O biosynthetic process"/>
    <property type="evidence" value="ECO:0007669"/>
    <property type="project" value="UniProtKB-UniRule"/>
</dbReference>
<evidence type="ECO:0000256" key="2">
    <source>
        <dbReference type="ARBA" id="ARBA00004919"/>
    </source>
</evidence>
<feature type="transmembrane region" description="Helical" evidence="14">
    <location>
        <begin position="245"/>
        <end position="264"/>
    </location>
</feature>
<keyword evidence="9 14" id="KW-0472">Membrane</keyword>
<accession>A0A953I6I7</accession>
<feature type="transmembrane region" description="Helical" evidence="14">
    <location>
        <begin position="220"/>
        <end position="239"/>
    </location>
</feature>
<feature type="transmembrane region" description="Helical" evidence="14">
    <location>
        <begin position="26"/>
        <end position="42"/>
    </location>
</feature>
<comment type="miscellaneous">
    <text evidence="14">Carbon 2 of the heme B porphyrin ring is defined according to the Fischer nomenclature.</text>
</comment>
<name>A0A953I6I7_SYMTR</name>
<evidence type="ECO:0000256" key="13">
    <source>
        <dbReference type="ARBA" id="ARBA00047690"/>
    </source>
</evidence>
<evidence type="ECO:0000256" key="4">
    <source>
        <dbReference type="ARBA" id="ARBA00022475"/>
    </source>
</evidence>
<dbReference type="FunFam" id="1.10.357.140:FF:000001">
    <property type="entry name" value="Protoheme IX farnesyltransferase"/>
    <property type="match status" value="1"/>
</dbReference>
<evidence type="ECO:0000256" key="5">
    <source>
        <dbReference type="ARBA" id="ARBA00022679"/>
    </source>
</evidence>
<dbReference type="InterPro" id="IPR030470">
    <property type="entry name" value="UbiA_prenylTrfase_CS"/>
</dbReference>
<feature type="transmembrane region" description="Helical" evidence="14">
    <location>
        <begin position="48"/>
        <end position="72"/>
    </location>
</feature>
<feature type="transmembrane region" description="Helical" evidence="14">
    <location>
        <begin position="118"/>
        <end position="139"/>
    </location>
</feature>
<dbReference type="PROSITE" id="PS00943">
    <property type="entry name" value="UBIA"/>
    <property type="match status" value="1"/>
</dbReference>
<keyword evidence="4 14" id="KW-1003">Cell membrane</keyword>
<dbReference type="EMBL" id="PIUK01000021">
    <property type="protein sequence ID" value="MBY6275338.1"/>
    <property type="molecule type" value="Genomic_DNA"/>
</dbReference>
<comment type="function">
    <text evidence="14">Converts heme B (protoheme IX) to heme O by substitution of the vinyl group on carbon 2 of heme B porphyrin ring with a hydroxyethyl farnesyl side group.</text>
</comment>
<evidence type="ECO:0000256" key="10">
    <source>
        <dbReference type="ARBA" id="ARBA00030253"/>
    </source>
</evidence>
<feature type="transmembrane region" description="Helical" evidence="14">
    <location>
        <begin position="146"/>
        <end position="165"/>
    </location>
</feature>
<feature type="transmembrane region" description="Helical" evidence="14">
    <location>
        <begin position="93"/>
        <end position="112"/>
    </location>
</feature>
<dbReference type="CDD" id="cd13957">
    <property type="entry name" value="PT_UbiA_Cox10"/>
    <property type="match status" value="1"/>
</dbReference>
<dbReference type="NCBIfam" id="TIGR01473">
    <property type="entry name" value="cyoE_ctaB"/>
    <property type="match status" value="1"/>
</dbReference>
<sequence length="298" mass="32744">MFAQARDRLQSGQVVRDYVALTKPRIVILLLITGFAAMWVAAGGPPPLGLTVVTMIGLALSCGAANAINMWYDRDIDAVMARTRRRPLPAGRLTPEQALRFGVITGALSFLVLLTVNLLTALLATAGLLFYVLVYTMWLKRSTVHNIVIGGAAGAAPPLVGWAAVTGRLDWAAVIMFLVVFLWTPPHFWALALFRSEDYERAGVPMLPVVRGERATKWQILLYSLLLIPSAALLCWTGTVGRLYLWTSVVLGCAMVAASVGLLRERAPQMDWAHRTYGWSLLYLFVIFLAMMLDVTRA</sequence>
<dbReference type="RefSeq" id="WP_273378145.1">
    <property type="nucleotide sequence ID" value="NZ_PIUK01000021.1"/>
</dbReference>
<evidence type="ECO:0000256" key="7">
    <source>
        <dbReference type="ARBA" id="ARBA00022989"/>
    </source>
</evidence>
<dbReference type="EC" id="2.5.1.141" evidence="3 14"/>
<comment type="similarity">
    <text evidence="14">Belongs to the UbiA prenyltransferase family. Protoheme IX farnesyltransferase subfamily.</text>
</comment>
<dbReference type="PANTHER" id="PTHR43448:SF7">
    <property type="entry name" value="4-HYDROXYBENZOATE SOLANESYLTRANSFERASE"/>
    <property type="match status" value="1"/>
</dbReference>
<dbReference type="NCBIfam" id="NF003349">
    <property type="entry name" value="PRK04375.1-2"/>
    <property type="match status" value="1"/>
</dbReference>
<organism evidence="15 16">
    <name type="scientific">Symbiobacterium thermophilum</name>
    <dbReference type="NCBI Taxonomy" id="2734"/>
    <lineage>
        <taxon>Bacteria</taxon>
        <taxon>Bacillati</taxon>
        <taxon>Bacillota</taxon>
        <taxon>Clostridia</taxon>
        <taxon>Eubacteriales</taxon>
        <taxon>Symbiobacteriaceae</taxon>
        <taxon>Symbiobacterium</taxon>
    </lineage>
</organism>
<evidence type="ECO:0000256" key="3">
    <source>
        <dbReference type="ARBA" id="ARBA00012292"/>
    </source>
</evidence>
<feature type="transmembrane region" description="Helical" evidence="14">
    <location>
        <begin position="171"/>
        <end position="194"/>
    </location>
</feature>